<dbReference type="GO" id="GO:0016020">
    <property type="term" value="C:membrane"/>
    <property type="evidence" value="ECO:0007669"/>
    <property type="project" value="UniProtKB-SubCell"/>
</dbReference>
<reference evidence="9" key="2">
    <citation type="journal article" date="2004" name="RNA">
        <title>Mitochondrial 3' tRNA editing in the jakobid Seculamonas ecuadoriensis: a novel mechanism and implications for tRNA processing.</title>
        <authorList>
            <person name="Leigh J."/>
            <person name="Lang B.F."/>
        </authorList>
    </citation>
    <scope>NUCLEOTIDE SEQUENCE</scope>
    <source>
        <strain evidence="9">ATCC 50688</strain>
    </source>
</reference>
<evidence type="ECO:0000256" key="6">
    <source>
        <dbReference type="ARBA" id="ARBA00023004"/>
    </source>
</evidence>
<evidence type="ECO:0000256" key="1">
    <source>
        <dbReference type="ARBA" id="ARBA00004370"/>
    </source>
</evidence>
<geneLocation type="mitochondrion" evidence="9"/>
<keyword evidence="9" id="KW-0496">Mitochondrion</keyword>
<keyword evidence="3 8" id="KW-0812">Transmembrane</keyword>
<dbReference type="RefSeq" id="YP_007890784.1">
    <property type="nucleotide sequence ID" value="NC_021128.1"/>
</dbReference>
<evidence type="ECO:0000256" key="3">
    <source>
        <dbReference type="ARBA" id="ARBA00022692"/>
    </source>
</evidence>
<evidence type="ECO:0000256" key="7">
    <source>
        <dbReference type="ARBA" id="ARBA00023136"/>
    </source>
</evidence>
<reference evidence="9" key="4">
    <citation type="journal article" date="2013" name="Genome Biol. Evol.">
        <title>Strikingly bacteria-like and gene-rich mitochondrial genomes throughout jakobid protists.</title>
        <authorList>
            <person name="Burger G."/>
            <person name="Gray M.W."/>
            <person name="Forget L."/>
            <person name="Lang B.F."/>
        </authorList>
    </citation>
    <scope>NUCLEOTIDE SEQUENCE</scope>
    <source>
        <strain evidence="9">ATCC 50688</strain>
    </source>
</reference>
<keyword evidence="4" id="KW-0479">Metal-binding</keyword>
<gene>
    <name evidence="9" type="primary">sdh4</name>
</gene>
<evidence type="ECO:0000313" key="9">
    <source>
        <dbReference type="EMBL" id="AGH24479.1"/>
    </source>
</evidence>
<keyword evidence="7 8" id="KW-0472">Membrane</keyword>
<dbReference type="Gene3D" id="1.20.1300.10">
    <property type="entry name" value="Fumarate reductase/succinate dehydrogenase, transmembrane subunit"/>
    <property type="match status" value="1"/>
</dbReference>
<keyword evidence="9" id="KW-0560">Oxidoreductase</keyword>
<organism evidence="9">
    <name type="scientific">Seculamonas ecuadoriensis</name>
    <name type="common">Flagellate</name>
    <dbReference type="NCBI Taxonomy" id="221724"/>
    <lineage>
        <taxon>Eukaryota</taxon>
        <taxon>Discoba</taxon>
        <taxon>Jakobida</taxon>
        <taxon>Histionina</taxon>
        <taxon>Seculamonas</taxon>
    </lineage>
</organism>
<dbReference type="GO" id="GO:0046872">
    <property type="term" value="F:metal ion binding"/>
    <property type="evidence" value="ECO:0007669"/>
    <property type="project" value="UniProtKB-KW"/>
</dbReference>
<evidence type="ECO:0000256" key="4">
    <source>
        <dbReference type="ARBA" id="ARBA00022723"/>
    </source>
</evidence>
<reference evidence="9" key="3">
    <citation type="journal article" date="2006" name="RNA">
        <title>Hybrid E. coli--Mitochondrial ribonuclease P RNAs are catalytically active.</title>
        <authorList>
            <person name="Seif E."/>
            <person name="Cadieux A."/>
            <person name="Lang B.F."/>
        </authorList>
    </citation>
    <scope>NUCLEOTIDE SEQUENCE</scope>
    <source>
        <strain evidence="9">ATCC 50688</strain>
    </source>
</reference>
<protein>
    <submittedName>
        <fullName evidence="9">Succinate dehydrogenase subunit 4</fullName>
        <ecNumber evidence="9">1.3.5.1</ecNumber>
    </submittedName>
</protein>
<accession>M4QD65</accession>
<name>M4QD65_SECEC</name>
<dbReference type="Pfam" id="PF01127">
    <property type="entry name" value="Sdh_cyt"/>
    <property type="match status" value="1"/>
</dbReference>
<feature type="transmembrane region" description="Helical" evidence="8">
    <location>
        <begin position="93"/>
        <end position="112"/>
    </location>
</feature>
<dbReference type="SUPFAM" id="SSF81343">
    <property type="entry name" value="Fumarate reductase respiratory complex transmembrane subunits"/>
    <property type="match status" value="1"/>
</dbReference>
<dbReference type="EMBL" id="KC353359">
    <property type="protein sequence ID" value="AGH24479.1"/>
    <property type="molecule type" value="Genomic_DNA"/>
</dbReference>
<dbReference type="EC" id="1.3.5.1" evidence="9"/>
<comment type="subcellular location">
    <subcellularLocation>
        <location evidence="1">Membrane</location>
    </subcellularLocation>
</comment>
<dbReference type="GeneID" id="15333270"/>
<keyword evidence="2" id="KW-0349">Heme</keyword>
<reference evidence="9" key="1">
    <citation type="journal article" date="2003" name="Mol. Biol. Evol.">
        <title>Structure of the bc1 complex from Seculamonas ecuadoriensis, a jakobid flagellate with an ancestral mitochondrial genome.</title>
        <authorList>
            <person name="Marx S."/>
            <person name="Baumgartner M."/>
            <person name="Kannan S."/>
            <person name="Braun H.P."/>
            <person name="Lang B.F."/>
            <person name="Burger G."/>
        </authorList>
    </citation>
    <scope>NUCLEOTIDE SEQUENCE</scope>
    <source>
        <strain evidence="9">ATCC 50688</strain>
    </source>
</reference>
<dbReference type="InterPro" id="IPR034804">
    <property type="entry name" value="SQR/QFR_C/D"/>
</dbReference>
<keyword evidence="6" id="KW-0408">Iron</keyword>
<evidence type="ECO:0000256" key="2">
    <source>
        <dbReference type="ARBA" id="ARBA00022617"/>
    </source>
</evidence>
<proteinExistence type="predicted"/>
<sequence length="117" mass="13645">MLQNIFNFVKHKHGSIHWWSHRFIALALVPLSFWVIVTPLFSLTDKSVVAYLDIMFSQNQWLFAISCILLIWHIRSGLEGLVEDYIHGEKSKIVAVFLIRVLLLESLKYIYLCSVVI</sequence>
<evidence type="ECO:0000256" key="8">
    <source>
        <dbReference type="SAM" id="Phobius"/>
    </source>
</evidence>
<evidence type="ECO:0000256" key="5">
    <source>
        <dbReference type="ARBA" id="ARBA00022989"/>
    </source>
</evidence>
<dbReference type="InterPro" id="IPR000701">
    <property type="entry name" value="SuccDH_FuR_B_TM-su"/>
</dbReference>
<feature type="transmembrane region" description="Helical" evidence="8">
    <location>
        <begin position="21"/>
        <end position="41"/>
    </location>
</feature>
<dbReference type="GO" id="GO:0008177">
    <property type="term" value="F:succinate dehydrogenase (quinone) activity"/>
    <property type="evidence" value="ECO:0007669"/>
    <property type="project" value="UniProtKB-EC"/>
</dbReference>
<keyword evidence="5 8" id="KW-1133">Transmembrane helix</keyword>
<dbReference type="AlphaFoldDB" id="M4QD65"/>